<dbReference type="HOGENOM" id="CLU_101251_1_0_2"/>
<dbReference type="GeneID" id="9752384"/>
<reference evidence="2 3" key="1">
    <citation type="journal article" date="2010" name="Stand. Genomic Sci.">
        <title>Complete genome sequence of Vulcanisaeta distributa type strain (IC-017).</title>
        <authorList>
            <person name="Mavromatis K."/>
            <person name="Sikorski J."/>
            <person name="Pabst E."/>
            <person name="Teshima H."/>
            <person name="Lapidus A."/>
            <person name="Lucas S."/>
            <person name="Nolan M."/>
            <person name="Glavina Del Rio T."/>
            <person name="Cheng J.F."/>
            <person name="Bruce D."/>
            <person name="Goodwin L."/>
            <person name="Pitluck S."/>
            <person name="Liolios K."/>
            <person name="Ivanova N."/>
            <person name="Mikhailova N."/>
            <person name="Pati A."/>
            <person name="Chen A."/>
            <person name="Palaniappan K."/>
            <person name="Land M."/>
            <person name="Hauser L."/>
            <person name="Chang Y.J."/>
            <person name="Jeffries C.D."/>
            <person name="Rohde M."/>
            <person name="Spring S."/>
            <person name="Goker M."/>
            <person name="Wirth R."/>
            <person name="Woyke T."/>
            <person name="Bristow J."/>
            <person name="Eisen J.A."/>
            <person name="Markowitz V."/>
            <person name="Hugenholtz P."/>
            <person name="Klenk H.P."/>
            <person name="Kyrpides N.C."/>
        </authorList>
    </citation>
    <scope>NUCLEOTIDE SEQUENCE [LARGE SCALE GENOMIC DNA]</scope>
    <source>
        <strain evidence="3">DSM 14429 / JCM 11212 / NBRC 100878 / IC-017</strain>
    </source>
</reference>
<feature type="domain" description="HTH bat-type" evidence="1">
    <location>
        <begin position="143"/>
        <end position="191"/>
    </location>
</feature>
<name>E1QSW8_VULDI</name>
<gene>
    <name evidence="2" type="ordered locus">Vdis_1449</name>
</gene>
<accession>E1QSW8</accession>
<sequence length="208" mass="23415">MVLKVFLEAHRSDCRVQNALKALNLDFSIARVNVGDEVSTHLVKLGKPVNRDLLNYLRRSGLRINVIDEETLWVSAPSCSACRALSRAGLLVEGGKPGNEDSIVYTVLSPGIKRLRMSIRQLRSSGVKVRVLDMEQLPMPSPTERQLEVLLLAYKMGYFDREVNLKELAKQLGLSISTVSELLRKTLKKVVTHYFEEIGITIDEDRPK</sequence>
<organism evidence="2 3">
    <name type="scientific">Vulcanisaeta distributa (strain DSM 14429 / JCM 11212 / NBRC 100878 / IC-017)</name>
    <dbReference type="NCBI Taxonomy" id="572478"/>
    <lineage>
        <taxon>Archaea</taxon>
        <taxon>Thermoproteota</taxon>
        <taxon>Thermoprotei</taxon>
        <taxon>Thermoproteales</taxon>
        <taxon>Thermoproteaceae</taxon>
        <taxon>Vulcanisaeta</taxon>
    </lineage>
</organism>
<dbReference type="OrthoDB" id="202021at2157"/>
<dbReference type="STRING" id="572478.Vdis_1449"/>
<protein>
    <submittedName>
        <fullName evidence="2">Bacterio-opsin activator HTH domain protein</fullName>
    </submittedName>
</protein>
<dbReference type="PANTHER" id="PTHR34236">
    <property type="entry name" value="DIMETHYL SULFOXIDE REDUCTASE TRANSCRIPTIONAL ACTIVATOR"/>
    <property type="match status" value="1"/>
</dbReference>
<dbReference type="EMBL" id="CP002100">
    <property type="protein sequence ID" value="ADN50835.1"/>
    <property type="molecule type" value="Genomic_DNA"/>
</dbReference>
<dbReference type="KEGG" id="vdi:Vdis_1449"/>
<proteinExistence type="predicted"/>
<dbReference type="eggNOG" id="arCOG02271">
    <property type="taxonomic scope" value="Archaea"/>
</dbReference>
<dbReference type="InterPro" id="IPR007050">
    <property type="entry name" value="HTH_bacterioopsin"/>
</dbReference>
<dbReference type="PANTHER" id="PTHR34236:SF1">
    <property type="entry name" value="DIMETHYL SULFOXIDE REDUCTASE TRANSCRIPTIONAL ACTIVATOR"/>
    <property type="match status" value="1"/>
</dbReference>
<dbReference type="RefSeq" id="WP_013336560.1">
    <property type="nucleotide sequence ID" value="NC_014537.1"/>
</dbReference>
<evidence type="ECO:0000313" key="3">
    <source>
        <dbReference type="Proteomes" id="UP000006681"/>
    </source>
</evidence>
<dbReference type="Pfam" id="PF04967">
    <property type="entry name" value="HTH_10"/>
    <property type="match status" value="1"/>
</dbReference>
<dbReference type="SUPFAM" id="SSF88659">
    <property type="entry name" value="Sigma3 and sigma4 domains of RNA polymerase sigma factors"/>
    <property type="match status" value="1"/>
</dbReference>
<evidence type="ECO:0000313" key="2">
    <source>
        <dbReference type="EMBL" id="ADN50835.1"/>
    </source>
</evidence>
<reference evidence="3" key="2">
    <citation type="journal article" date="2010" name="Stand. Genomic Sci.">
        <title>Complete genome sequence of Vulcanisaeta distributa type strain (IC-017T).</title>
        <authorList>
            <person name="Mavromatis K."/>
            <person name="Sikorski J."/>
            <person name="Pabst E."/>
            <person name="Teshima H."/>
            <person name="Lapidus A."/>
            <person name="Lucas S."/>
            <person name="Nolan M."/>
            <person name="Glavina Del Rio T."/>
            <person name="Cheng J."/>
            <person name="Bruce D."/>
            <person name="Goodwin L."/>
            <person name="Pitluck S."/>
            <person name="Liolios K."/>
            <person name="Ivanova N."/>
            <person name="Mikhailova N."/>
            <person name="Pati A."/>
            <person name="Chen A."/>
            <person name="Palaniappan K."/>
            <person name="Land M."/>
            <person name="Hauser L."/>
            <person name="Chang Y."/>
            <person name="Jeffries C."/>
            <person name="Rohde M."/>
            <person name="Spring S."/>
            <person name="Goker M."/>
            <person name="Wirth R."/>
            <person name="Woyke T."/>
            <person name="Bristow J."/>
            <person name="Eisen J."/>
            <person name="Markowitz V."/>
            <person name="Hugenholtz P."/>
            <person name="Klenk H."/>
            <person name="Kyrpides N."/>
        </authorList>
    </citation>
    <scope>NUCLEOTIDE SEQUENCE [LARGE SCALE GENOMIC DNA]</scope>
    <source>
        <strain evidence="3">DSM 14429 / JCM 11212 / NBRC 100878 / IC-017</strain>
    </source>
</reference>
<dbReference type="AlphaFoldDB" id="E1QSW8"/>
<dbReference type="Proteomes" id="UP000006681">
    <property type="component" value="Chromosome"/>
</dbReference>
<keyword evidence="3" id="KW-1185">Reference proteome</keyword>
<evidence type="ECO:0000259" key="1">
    <source>
        <dbReference type="Pfam" id="PF04967"/>
    </source>
</evidence>
<dbReference type="InterPro" id="IPR013324">
    <property type="entry name" value="RNA_pol_sigma_r3/r4-like"/>
</dbReference>